<dbReference type="AlphaFoldDB" id="A0A7Y9PGH8"/>
<sequence>MADGVQSGDNGQGNNQHGSLMQAVKVAQAAPLQHAPNGIRYAAYGQNNMAPGELERMVQAVPTAIAGALSRKAYYFIPLAMSAAPSTPEREHRGSGEETMIATAYASELIDQAICHRNVPLGSDDGVFISTRLLNDRFALAFEFFINVGHAFVEAVGVPEAFNKLVWDQALKDVRGETSQDAWESRGQSLIQARIGTADPKLHIDEKSKSDYLESAFSDAVAIYQLSLSVDFNYSELREREYPLLAPQPLAERLRLAAKLFPPNPGYEFSIRYRRRA</sequence>
<name>A0A7Y9PGH8_9BACT</name>
<protein>
    <submittedName>
        <fullName evidence="1">Uncharacterized protein</fullName>
    </submittedName>
</protein>
<accession>A0A7Y9PGH8</accession>
<keyword evidence="2" id="KW-1185">Reference proteome</keyword>
<dbReference type="RefSeq" id="WP_179488356.1">
    <property type="nucleotide sequence ID" value="NZ_JACCCW010000001.1"/>
</dbReference>
<evidence type="ECO:0000313" key="2">
    <source>
        <dbReference type="Proteomes" id="UP000589520"/>
    </source>
</evidence>
<comment type="caution">
    <text evidence="1">The sequence shown here is derived from an EMBL/GenBank/DDBJ whole genome shotgun (WGS) entry which is preliminary data.</text>
</comment>
<organism evidence="1 2">
    <name type="scientific">Granulicella arctica</name>
    <dbReference type="NCBI Taxonomy" id="940613"/>
    <lineage>
        <taxon>Bacteria</taxon>
        <taxon>Pseudomonadati</taxon>
        <taxon>Acidobacteriota</taxon>
        <taxon>Terriglobia</taxon>
        <taxon>Terriglobales</taxon>
        <taxon>Acidobacteriaceae</taxon>
        <taxon>Granulicella</taxon>
    </lineage>
</organism>
<dbReference type="Proteomes" id="UP000589520">
    <property type="component" value="Unassembled WGS sequence"/>
</dbReference>
<dbReference type="EMBL" id="JACCCW010000001">
    <property type="protein sequence ID" value="NYF78708.1"/>
    <property type="molecule type" value="Genomic_DNA"/>
</dbReference>
<evidence type="ECO:0000313" key="1">
    <source>
        <dbReference type="EMBL" id="NYF78708.1"/>
    </source>
</evidence>
<proteinExistence type="predicted"/>
<reference evidence="1 2" key="1">
    <citation type="submission" date="2020-07" db="EMBL/GenBank/DDBJ databases">
        <title>Genomic Encyclopedia of Type Strains, Phase IV (KMG-V): Genome sequencing to study the core and pangenomes of soil and plant-associated prokaryotes.</title>
        <authorList>
            <person name="Whitman W."/>
        </authorList>
    </citation>
    <scope>NUCLEOTIDE SEQUENCE [LARGE SCALE GENOMIC DNA]</scope>
    <source>
        <strain evidence="1 2">X4EP2</strain>
    </source>
</reference>
<gene>
    <name evidence="1" type="ORF">HDF17_000995</name>
</gene>